<dbReference type="InterPro" id="IPR001261">
    <property type="entry name" value="ArgE/DapE_CS"/>
</dbReference>
<evidence type="ECO:0000256" key="3">
    <source>
        <dbReference type="ARBA" id="ARBA00005130"/>
    </source>
</evidence>
<dbReference type="GO" id="GO:0046872">
    <property type="term" value="F:metal ion binding"/>
    <property type="evidence" value="ECO:0007669"/>
    <property type="project" value="UniProtKB-KW"/>
</dbReference>
<evidence type="ECO:0000256" key="2">
    <source>
        <dbReference type="ARBA" id="ARBA00001947"/>
    </source>
</evidence>
<protein>
    <recommendedName>
        <fullName evidence="6">Probable succinyl-diaminopimelate desuccinylase</fullName>
        <ecNumber evidence="5">3.5.1.18</ecNumber>
    </recommendedName>
</protein>
<feature type="domain" description="Peptidase M20 dimerisation" evidence="12">
    <location>
        <begin position="172"/>
        <end position="275"/>
    </location>
</feature>
<keyword evidence="9" id="KW-0862">Zinc</keyword>
<comment type="cofactor">
    <cofactor evidence="1">
        <name>Co(2+)</name>
        <dbReference type="ChEBI" id="CHEBI:48828"/>
    </cofactor>
</comment>
<dbReference type="InterPro" id="IPR011650">
    <property type="entry name" value="Peptidase_M20_dimer"/>
</dbReference>
<dbReference type="Gene3D" id="3.40.630.10">
    <property type="entry name" value="Zn peptidases"/>
    <property type="match status" value="1"/>
</dbReference>
<dbReference type="RefSeq" id="WP_285630597.1">
    <property type="nucleotide sequence ID" value="NZ_BSTJ01000011.1"/>
</dbReference>
<dbReference type="EMBL" id="BSTJ01000011">
    <property type="protein sequence ID" value="GLY79324.1"/>
    <property type="molecule type" value="Genomic_DNA"/>
</dbReference>
<comment type="similarity">
    <text evidence="4">Belongs to the peptidase M20A family.</text>
</comment>
<comment type="caution">
    <text evidence="13">The sequence shown here is derived from an EMBL/GenBank/DDBJ whole genome shotgun (WGS) entry which is preliminary data.</text>
</comment>
<dbReference type="SUPFAM" id="SSF53187">
    <property type="entry name" value="Zn-dependent exopeptidases"/>
    <property type="match status" value="1"/>
</dbReference>
<evidence type="ECO:0000256" key="5">
    <source>
        <dbReference type="ARBA" id="ARBA00011921"/>
    </source>
</evidence>
<comment type="pathway">
    <text evidence="3">Amino-acid biosynthesis; L-lysine biosynthesis via DAP pathway; LL-2,6-diaminopimelate from (S)-tetrahydrodipicolinate (succinylase route): step 3/3.</text>
</comment>
<keyword evidence="8" id="KW-0378">Hydrolase</keyword>
<dbReference type="InterPro" id="IPR002933">
    <property type="entry name" value="Peptidase_M20"/>
</dbReference>
<dbReference type="AlphaFoldDB" id="A0A9W6RP66"/>
<dbReference type="PROSITE" id="PS00759">
    <property type="entry name" value="ARGE_DAPE_CPG2_2"/>
    <property type="match status" value="1"/>
</dbReference>
<dbReference type="InterPro" id="IPR050072">
    <property type="entry name" value="Peptidase_M20A"/>
</dbReference>
<evidence type="ECO:0000256" key="8">
    <source>
        <dbReference type="ARBA" id="ARBA00022801"/>
    </source>
</evidence>
<dbReference type="CDD" id="cd08659">
    <property type="entry name" value="M20_ArgE_DapE-like"/>
    <property type="match status" value="1"/>
</dbReference>
<dbReference type="Pfam" id="PF07687">
    <property type="entry name" value="M20_dimer"/>
    <property type="match status" value="1"/>
</dbReference>
<evidence type="ECO:0000256" key="6">
    <source>
        <dbReference type="ARBA" id="ARBA00016853"/>
    </source>
</evidence>
<evidence type="ECO:0000256" key="1">
    <source>
        <dbReference type="ARBA" id="ARBA00001941"/>
    </source>
</evidence>
<keyword evidence="7" id="KW-0479">Metal-binding</keyword>
<gene>
    <name evidence="13" type="primary">argE</name>
    <name evidence="13" type="ORF">Airi01_075910</name>
</gene>
<evidence type="ECO:0000313" key="13">
    <source>
        <dbReference type="EMBL" id="GLY79324.1"/>
    </source>
</evidence>
<organism evidence="13 14">
    <name type="scientific">Actinoallomurus iriomotensis</name>
    <dbReference type="NCBI Taxonomy" id="478107"/>
    <lineage>
        <taxon>Bacteria</taxon>
        <taxon>Bacillati</taxon>
        <taxon>Actinomycetota</taxon>
        <taxon>Actinomycetes</taxon>
        <taxon>Streptosporangiales</taxon>
        <taxon>Thermomonosporaceae</taxon>
        <taxon>Actinoallomurus</taxon>
    </lineage>
</organism>
<evidence type="ECO:0000256" key="11">
    <source>
        <dbReference type="ARBA" id="ARBA00051301"/>
    </source>
</evidence>
<dbReference type="Proteomes" id="UP001165135">
    <property type="component" value="Unassembled WGS sequence"/>
</dbReference>
<dbReference type="NCBIfam" id="TIGR01910">
    <property type="entry name" value="DapE-ArgE"/>
    <property type="match status" value="1"/>
</dbReference>
<dbReference type="Pfam" id="PF01546">
    <property type="entry name" value="Peptidase_M20"/>
    <property type="match status" value="1"/>
</dbReference>
<comment type="cofactor">
    <cofactor evidence="2">
        <name>Zn(2+)</name>
        <dbReference type="ChEBI" id="CHEBI:29105"/>
    </cofactor>
</comment>
<name>A0A9W6RP66_9ACTN</name>
<sequence length="386" mass="40235">MSDGATVIQRLATCVALPSPTPPGDVTRVADWVAGWATDFGASVTRQHVTPVADNVLARLRFGDGPRVVFNSHLDVVDPSSQDWATPPYQPVVRDGHMIGRGTCDAKGSLVAMLCAMERLAARPSGLTGEILLTAVMGEEAGGLGSAHLVERGLRADAAVVGEPTGLTVARAHKGTYMKRLRFRGRAAHSASPWLGRNAVADAAAFVTACEEETERLTAFPHEALGPATMTVTIMSGGALQNTVPDEATLIVDRRLVPGETHEDCDRRLAAMLAELRTARPGLDVADPEVVVATVPSETAAGEPVVAAALAALGDAGRPADRATGFNAGCDMSKLVGAGIPTVICGPGSLAQAHRPDESVPLDELVDAVDVYEGIARRLLARTREG</sequence>
<dbReference type="Gene3D" id="3.30.70.360">
    <property type="match status" value="1"/>
</dbReference>
<accession>A0A9W6RP66</accession>
<proteinExistence type="inferred from homology"/>
<evidence type="ECO:0000256" key="4">
    <source>
        <dbReference type="ARBA" id="ARBA00006247"/>
    </source>
</evidence>
<dbReference type="InterPro" id="IPR036264">
    <property type="entry name" value="Bact_exopeptidase_dim_dom"/>
</dbReference>
<keyword evidence="10" id="KW-0170">Cobalt</keyword>
<dbReference type="EC" id="3.5.1.18" evidence="5"/>
<evidence type="ECO:0000256" key="10">
    <source>
        <dbReference type="ARBA" id="ARBA00023285"/>
    </source>
</evidence>
<evidence type="ECO:0000259" key="12">
    <source>
        <dbReference type="Pfam" id="PF07687"/>
    </source>
</evidence>
<comment type="catalytic activity">
    <reaction evidence="11">
        <text>N-succinyl-(2S,6S)-2,6-diaminopimelate + H2O = (2S,6S)-2,6-diaminopimelate + succinate</text>
        <dbReference type="Rhea" id="RHEA:22608"/>
        <dbReference type="ChEBI" id="CHEBI:15377"/>
        <dbReference type="ChEBI" id="CHEBI:30031"/>
        <dbReference type="ChEBI" id="CHEBI:57609"/>
        <dbReference type="ChEBI" id="CHEBI:58087"/>
        <dbReference type="EC" id="3.5.1.18"/>
    </reaction>
</comment>
<dbReference type="PANTHER" id="PTHR43808">
    <property type="entry name" value="ACETYLORNITHINE DEACETYLASE"/>
    <property type="match status" value="1"/>
</dbReference>
<dbReference type="SUPFAM" id="SSF55031">
    <property type="entry name" value="Bacterial exopeptidase dimerisation domain"/>
    <property type="match status" value="1"/>
</dbReference>
<dbReference type="InterPro" id="IPR010182">
    <property type="entry name" value="ArgE/DapE"/>
</dbReference>
<evidence type="ECO:0000256" key="9">
    <source>
        <dbReference type="ARBA" id="ARBA00022833"/>
    </source>
</evidence>
<evidence type="ECO:0000313" key="14">
    <source>
        <dbReference type="Proteomes" id="UP001165135"/>
    </source>
</evidence>
<dbReference type="GO" id="GO:0009014">
    <property type="term" value="F:succinyl-diaminopimelate desuccinylase activity"/>
    <property type="evidence" value="ECO:0007669"/>
    <property type="project" value="UniProtKB-EC"/>
</dbReference>
<evidence type="ECO:0000256" key="7">
    <source>
        <dbReference type="ARBA" id="ARBA00022723"/>
    </source>
</evidence>
<reference evidence="13" key="1">
    <citation type="submission" date="2023-03" db="EMBL/GenBank/DDBJ databases">
        <title>Actinoallomurus iriomotensis NBRC 103681.</title>
        <authorList>
            <person name="Ichikawa N."/>
            <person name="Sato H."/>
            <person name="Tonouchi N."/>
        </authorList>
    </citation>
    <scope>NUCLEOTIDE SEQUENCE</scope>
    <source>
        <strain evidence="13">NBRC 103681</strain>
    </source>
</reference>